<dbReference type="SUPFAM" id="SSF55826">
    <property type="entry name" value="YbaK/ProRS associated domain"/>
    <property type="match status" value="1"/>
</dbReference>
<organism evidence="2 3">
    <name type="scientific">Azohydromonas lata</name>
    <dbReference type="NCBI Taxonomy" id="45677"/>
    <lineage>
        <taxon>Bacteria</taxon>
        <taxon>Pseudomonadati</taxon>
        <taxon>Pseudomonadota</taxon>
        <taxon>Betaproteobacteria</taxon>
        <taxon>Burkholderiales</taxon>
        <taxon>Sphaerotilaceae</taxon>
        <taxon>Azohydromonas</taxon>
    </lineage>
</organism>
<comment type="caution">
    <text evidence="2">The sequence shown here is derived from an EMBL/GenBank/DDBJ whole genome shotgun (WGS) entry which is preliminary data.</text>
</comment>
<dbReference type="InterPro" id="IPR007214">
    <property type="entry name" value="YbaK/aa-tRNA-synth-assoc-dom"/>
</dbReference>
<dbReference type="InterPro" id="IPR036754">
    <property type="entry name" value="YbaK/aa-tRNA-synt-asso_dom_sf"/>
</dbReference>
<evidence type="ECO:0000313" key="3">
    <source>
        <dbReference type="Proteomes" id="UP001293718"/>
    </source>
</evidence>
<protein>
    <submittedName>
        <fullName evidence="2">YbaK/EbsC family protein</fullName>
    </submittedName>
</protein>
<gene>
    <name evidence="2" type="ORF">SM757_20780</name>
</gene>
<dbReference type="RefSeq" id="WP_066341546.1">
    <property type="nucleotide sequence ID" value="NZ_JAXOJX010000037.1"/>
</dbReference>
<keyword evidence="3" id="KW-1185">Reference proteome</keyword>
<name>A0ABU5IJE6_9BURK</name>
<dbReference type="CDD" id="cd04332">
    <property type="entry name" value="YbaK_like"/>
    <property type="match status" value="1"/>
</dbReference>
<sequence>MSIPSRLSQYLEHHGARYEVCRHEHSRSSAETARVAHVPLNQLAKAVLLEDEQICVIAVLPADRSVMPHEVAQLLGRQELRLVEEPRLGQLLDGCEPGAVPAVGMAWGMETVVDDELEQRELVYLEAGDHEQLLRLTQAQFHALMRGAKWGRISRVQMH</sequence>
<dbReference type="PANTHER" id="PTHR30411:SF9">
    <property type="entry name" value="MULTIFUNCTIONAL SER_THR-TRNA DEACYLASE PROXP-Y"/>
    <property type="match status" value="1"/>
</dbReference>
<evidence type="ECO:0000313" key="2">
    <source>
        <dbReference type="EMBL" id="MDZ5459018.1"/>
    </source>
</evidence>
<accession>A0ABU5IJE6</accession>
<dbReference type="PANTHER" id="PTHR30411">
    <property type="entry name" value="CYTOPLASMIC PROTEIN"/>
    <property type="match status" value="1"/>
</dbReference>
<proteinExistence type="predicted"/>
<feature type="domain" description="YbaK/aminoacyl-tRNA synthetase-associated" evidence="1">
    <location>
        <begin position="23"/>
        <end position="141"/>
    </location>
</feature>
<evidence type="ECO:0000259" key="1">
    <source>
        <dbReference type="Pfam" id="PF04073"/>
    </source>
</evidence>
<dbReference type="Proteomes" id="UP001293718">
    <property type="component" value="Unassembled WGS sequence"/>
</dbReference>
<reference evidence="2 3" key="1">
    <citation type="submission" date="2023-11" db="EMBL/GenBank/DDBJ databases">
        <title>Draft genome of Azohydromonas lata strain H1 (DSM1123), a polyhydroxyalkanoate producer.</title>
        <authorList>
            <person name="Traversa D."/>
            <person name="D'Addabbo P."/>
            <person name="Pazzani C."/>
            <person name="Manzari C."/>
            <person name="Chiara M."/>
            <person name="Scrascia M."/>
        </authorList>
    </citation>
    <scope>NUCLEOTIDE SEQUENCE [LARGE SCALE GENOMIC DNA]</scope>
    <source>
        <strain evidence="2 3">H1</strain>
    </source>
</reference>
<dbReference type="Pfam" id="PF04073">
    <property type="entry name" value="tRNA_edit"/>
    <property type="match status" value="1"/>
</dbReference>
<dbReference type="Gene3D" id="3.90.960.10">
    <property type="entry name" value="YbaK/aminoacyl-tRNA synthetase-associated domain"/>
    <property type="match status" value="1"/>
</dbReference>
<dbReference type="EMBL" id="JAXOJX010000037">
    <property type="protein sequence ID" value="MDZ5459018.1"/>
    <property type="molecule type" value="Genomic_DNA"/>
</dbReference>